<comment type="similarity">
    <text evidence="1">Belongs to the methyltransferase superfamily.</text>
</comment>
<evidence type="ECO:0000256" key="1">
    <source>
        <dbReference type="ARBA" id="ARBA00008361"/>
    </source>
</evidence>
<proteinExistence type="inferred from homology"/>
<evidence type="ECO:0000256" key="2">
    <source>
        <dbReference type="ARBA" id="ARBA00022603"/>
    </source>
</evidence>
<sequence>MSERESPRPAPPISRRAAPKLTDARKRELAEAYLTQGAAYDALRPGYPDAALDLLDATAPDSSRAAESPALSPSPAAAPDPSRAAGTALDPAKRAVDLGAGTGKLTTALLNRGWSVTAVDPSAAMLELISDPAPGPASPAHSDRPALTRVTAPAEATGLPDASADLVVAAQAWHWFDSAEATGEVLRILAAGGTLGLIWNTLDVTIPWVHRYSRIMHAGDILREGFRPEVGPGLTLTGQHVITWEDPRSTDEMIRLALTRSYTATAGEERRARVLSNLDWYIHDHLGHEPGSMVGIPYRTDLFLYRRA</sequence>
<keyword evidence="7" id="KW-1185">Reference proteome</keyword>
<dbReference type="Proteomes" id="UP000568050">
    <property type="component" value="Unassembled WGS sequence"/>
</dbReference>
<dbReference type="GO" id="GO:0032259">
    <property type="term" value="P:methylation"/>
    <property type="evidence" value="ECO:0007669"/>
    <property type="project" value="UniProtKB-KW"/>
</dbReference>
<reference evidence="6 7" key="1">
    <citation type="submission" date="2020-08" db="EMBL/GenBank/DDBJ databases">
        <title>Sequencing the genomes of 1000 actinobacteria strains.</title>
        <authorList>
            <person name="Klenk H.-P."/>
        </authorList>
    </citation>
    <scope>NUCLEOTIDE SEQUENCE [LARGE SCALE GENOMIC DNA]</scope>
    <source>
        <strain evidence="6 7">DSM 23040</strain>
    </source>
</reference>
<feature type="region of interest" description="Disordered" evidence="4">
    <location>
        <begin position="1"/>
        <end position="24"/>
    </location>
</feature>
<comment type="caution">
    <text evidence="6">The sequence shown here is derived from an EMBL/GenBank/DDBJ whole genome shotgun (WGS) entry which is preliminary data.</text>
</comment>
<dbReference type="PANTHER" id="PTHR44942:SF4">
    <property type="entry name" value="METHYLTRANSFERASE TYPE 11 DOMAIN-CONTAINING PROTEIN"/>
    <property type="match status" value="1"/>
</dbReference>
<feature type="domain" description="Methyltransferase type 11" evidence="5">
    <location>
        <begin position="96"/>
        <end position="195"/>
    </location>
</feature>
<dbReference type="InterPro" id="IPR029063">
    <property type="entry name" value="SAM-dependent_MTases_sf"/>
</dbReference>
<dbReference type="SUPFAM" id="SSF53335">
    <property type="entry name" value="S-adenosyl-L-methionine-dependent methyltransferases"/>
    <property type="match status" value="1"/>
</dbReference>
<dbReference type="CDD" id="cd02440">
    <property type="entry name" value="AdoMet_MTases"/>
    <property type="match status" value="1"/>
</dbReference>
<dbReference type="InterPro" id="IPR051052">
    <property type="entry name" value="Diverse_substrate_MTase"/>
</dbReference>
<dbReference type="RefSeq" id="WP_183376429.1">
    <property type="nucleotide sequence ID" value="NZ_JACHWP010000004.1"/>
</dbReference>
<organism evidence="6 7">
    <name type="scientific">Helcobacillus massiliensis</name>
    <dbReference type="NCBI Taxonomy" id="521392"/>
    <lineage>
        <taxon>Bacteria</taxon>
        <taxon>Bacillati</taxon>
        <taxon>Actinomycetota</taxon>
        <taxon>Actinomycetes</taxon>
        <taxon>Micrococcales</taxon>
        <taxon>Dermabacteraceae</taxon>
        <taxon>Helcobacillus</taxon>
    </lineage>
</organism>
<evidence type="ECO:0000259" key="5">
    <source>
        <dbReference type="Pfam" id="PF08241"/>
    </source>
</evidence>
<dbReference type="InterPro" id="IPR013216">
    <property type="entry name" value="Methyltransf_11"/>
</dbReference>
<gene>
    <name evidence="6" type="ORF">FHX50_001619</name>
</gene>
<protein>
    <submittedName>
        <fullName evidence="6">SAM-dependent methyltransferase</fullName>
    </submittedName>
</protein>
<accession>A0A839R0M7</accession>
<feature type="region of interest" description="Disordered" evidence="4">
    <location>
        <begin position="59"/>
        <end position="87"/>
    </location>
</feature>
<keyword evidence="2 6" id="KW-0489">Methyltransferase</keyword>
<dbReference type="PANTHER" id="PTHR44942">
    <property type="entry name" value="METHYLTRANSF_11 DOMAIN-CONTAINING PROTEIN"/>
    <property type="match status" value="1"/>
</dbReference>
<evidence type="ECO:0000256" key="4">
    <source>
        <dbReference type="SAM" id="MobiDB-lite"/>
    </source>
</evidence>
<dbReference type="AlphaFoldDB" id="A0A839R0M7"/>
<dbReference type="GO" id="GO:0008757">
    <property type="term" value="F:S-adenosylmethionine-dependent methyltransferase activity"/>
    <property type="evidence" value="ECO:0007669"/>
    <property type="project" value="InterPro"/>
</dbReference>
<evidence type="ECO:0000256" key="3">
    <source>
        <dbReference type="ARBA" id="ARBA00022679"/>
    </source>
</evidence>
<evidence type="ECO:0000313" key="7">
    <source>
        <dbReference type="Proteomes" id="UP000568050"/>
    </source>
</evidence>
<name>A0A839R0M7_9MICO</name>
<feature type="compositionally biased region" description="Low complexity" evidence="4">
    <location>
        <begin position="59"/>
        <end position="85"/>
    </location>
</feature>
<dbReference type="Gene3D" id="3.40.50.150">
    <property type="entry name" value="Vaccinia Virus protein VP39"/>
    <property type="match status" value="1"/>
</dbReference>
<evidence type="ECO:0000313" key="6">
    <source>
        <dbReference type="EMBL" id="MBB3023327.1"/>
    </source>
</evidence>
<dbReference type="EMBL" id="JACHWP010000004">
    <property type="protein sequence ID" value="MBB3023327.1"/>
    <property type="molecule type" value="Genomic_DNA"/>
</dbReference>
<dbReference type="Pfam" id="PF08241">
    <property type="entry name" value="Methyltransf_11"/>
    <property type="match status" value="1"/>
</dbReference>
<keyword evidence="3 6" id="KW-0808">Transferase</keyword>